<evidence type="ECO:0000256" key="6">
    <source>
        <dbReference type="ARBA" id="ARBA00022679"/>
    </source>
</evidence>
<evidence type="ECO:0000256" key="13">
    <source>
        <dbReference type="ARBA" id="ARBA00023136"/>
    </source>
</evidence>
<evidence type="ECO:0000256" key="18">
    <source>
        <dbReference type="SAM" id="Coils"/>
    </source>
</evidence>
<dbReference type="AlphaFoldDB" id="A0A5C5Z6N7"/>
<dbReference type="InterPro" id="IPR005467">
    <property type="entry name" value="His_kinase_dom"/>
</dbReference>
<dbReference type="Pfam" id="PF00072">
    <property type="entry name" value="Response_reg"/>
    <property type="match status" value="2"/>
</dbReference>
<dbReference type="Gene3D" id="3.30.565.10">
    <property type="entry name" value="Histidine kinase-like ATPase, C-terminal domain"/>
    <property type="match status" value="1"/>
</dbReference>
<keyword evidence="18" id="KW-0175">Coiled coil</keyword>
<dbReference type="SMART" id="SM00448">
    <property type="entry name" value="REC"/>
    <property type="match status" value="2"/>
</dbReference>
<dbReference type="CDD" id="cd17546">
    <property type="entry name" value="REC_hyHK_CKI1_RcsC-like"/>
    <property type="match status" value="1"/>
</dbReference>
<evidence type="ECO:0000256" key="3">
    <source>
        <dbReference type="ARBA" id="ARBA00012438"/>
    </source>
</evidence>
<gene>
    <name evidence="25" type="primary">barA_5</name>
    <name evidence="25" type="ORF">CA13_44350</name>
</gene>
<keyword evidence="13 20" id="KW-0472">Membrane</keyword>
<feature type="modified residue" description="4-aspartylphosphate" evidence="17">
    <location>
        <position position="717"/>
    </location>
</feature>
<dbReference type="EC" id="2.7.13.3" evidence="3"/>
<dbReference type="Proteomes" id="UP000315010">
    <property type="component" value="Unassembled WGS sequence"/>
</dbReference>
<comment type="catalytic activity">
    <reaction evidence="1">
        <text>ATP + protein L-histidine = ADP + protein N-phospho-L-histidine.</text>
        <dbReference type="EC" id="2.7.13.3"/>
    </reaction>
</comment>
<dbReference type="PANTHER" id="PTHR45339:SF1">
    <property type="entry name" value="HYBRID SIGNAL TRANSDUCTION HISTIDINE KINASE J"/>
    <property type="match status" value="1"/>
</dbReference>
<evidence type="ECO:0000256" key="15">
    <source>
        <dbReference type="ARBA" id="ARBA00068150"/>
    </source>
</evidence>
<dbReference type="PROSITE" id="PS50109">
    <property type="entry name" value="HIS_KIN"/>
    <property type="match status" value="1"/>
</dbReference>
<feature type="domain" description="Response regulatory" evidence="22">
    <location>
        <begin position="663"/>
        <end position="784"/>
    </location>
</feature>
<dbReference type="CDD" id="cd18773">
    <property type="entry name" value="PDC1_HK_sensor"/>
    <property type="match status" value="1"/>
</dbReference>
<feature type="domain" description="HPt" evidence="24">
    <location>
        <begin position="988"/>
        <end position="1081"/>
    </location>
</feature>
<keyword evidence="9 25" id="KW-0418">Kinase</keyword>
<dbReference type="Gene3D" id="3.40.50.2300">
    <property type="match status" value="2"/>
</dbReference>
<dbReference type="InterPro" id="IPR003594">
    <property type="entry name" value="HATPase_dom"/>
</dbReference>
<protein>
    <recommendedName>
        <fullName evidence="15">Sensory/regulatory protein RpfC</fullName>
        <ecNumber evidence="3">2.7.13.3</ecNumber>
    </recommendedName>
</protein>
<dbReference type="CDD" id="cd00088">
    <property type="entry name" value="HPT"/>
    <property type="match status" value="1"/>
</dbReference>
<dbReference type="CDD" id="cd06225">
    <property type="entry name" value="HAMP"/>
    <property type="match status" value="1"/>
</dbReference>
<dbReference type="SMART" id="SM00387">
    <property type="entry name" value="HATPase_c"/>
    <property type="match status" value="1"/>
</dbReference>
<dbReference type="CDD" id="cd00082">
    <property type="entry name" value="HisKA"/>
    <property type="match status" value="1"/>
</dbReference>
<dbReference type="Pfam" id="PF00512">
    <property type="entry name" value="HisKA"/>
    <property type="match status" value="1"/>
</dbReference>
<dbReference type="GO" id="GO:0000155">
    <property type="term" value="F:phosphorelay sensor kinase activity"/>
    <property type="evidence" value="ECO:0007669"/>
    <property type="project" value="InterPro"/>
</dbReference>
<evidence type="ECO:0000256" key="10">
    <source>
        <dbReference type="ARBA" id="ARBA00022840"/>
    </source>
</evidence>
<feature type="transmembrane region" description="Helical" evidence="20">
    <location>
        <begin position="329"/>
        <end position="351"/>
    </location>
</feature>
<keyword evidence="4" id="KW-1003">Cell membrane</keyword>
<dbReference type="Pfam" id="PF02518">
    <property type="entry name" value="HATPase_c"/>
    <property type="match status" value="1"/>
</dbReference>
<keyword evidence="7 20" id="KW-0812">Transmembrane</keyword>
<dbReference type="InterPro" id="IPR011006">
    <property type="entry name" value="CheY-like_superfamily"/>
</dbReference>
<dbReference type="PROSITE" id="PS50885">
    <property type="entry name" value="HAMP"/>
    <property type="match status" value="1"/>
</dbReference>
<dbReference type="PROSITE" id="PS50110">
    <property type="entry name" value="RESPONSE_REGULATORY"/>
    <property type="match status" value="2"/>
</dbReference>
<evidence type="ECO:0000259" key="22">
    <source>
        <dbReference type="PROSITE" id="PS50110"/>
    </source>
</evidence>
<evidence type="ECO:0000256" key="5">
    <source>
        <dbReference type="ARBA" id="ARBA00022553"/>
    </source>
</evidence>
<feature type="domain" description="Response regulatory" evidence="22">
    <location>
        <begin position="807"/>
        <end position="925"/>
    </location>
</feature>
<dbReference type="Gene3D" id="3.30.450.20">
    <property type="entry name" value="PAS domain"/>
    <property type="match status" value="1"/>
</dbReference>
<dbReference type="PRINTS" id="PR00344">
    <property type="entry name" value="BCTRLSENSOR"/>
</dbReference>
<comment type="caution">
    <text evidence="25">The sequence shown here is derived from an EMBL/GenBank/DDBJ whole genome shotgun (WGS) entry which is preliminary data.</text>
</comment>
<evidence type="ECO:0000256" key="12">
    <source>
        <dbReference type="ARBA" id="ARBA00023012"/>
    </source>
</evidence>
<dbReference type="InterPro" id="IPR036097">
    <property type="entry name" value="HisK_dim/P_sf"/>
</dbReference>
<dbReference type="PANTHER" id="PTHR45339">
    <property type="entry name" value="HYBRID SIGNAL TRANSDUCTION HISTIDINE KINASE J"/>
    <property type="match status" value="1"/>
</dbReference>
<dbReference type="InterPro" id="IPR003661">
    <property type="entry name" value="HisK_dim/P_dom"/>
</dbReference>
<dbReference type="SMART" id="SM00388">
    <property type="entry name" value="HisKA"/>
    <property type="match status" value="1"/>
</dbReference>
<dbReference type="GO" id="GO:0005886">
    <property type="term" value="C:plasma membrane"/>
    <property type="evidence" value="ECO:0007669"/>
    <property type="project" value="UniProtKB-SubCell"/>
</dbReference>
<evidence type="ECO:0000259" key="24">
    <source>
        <dbReference type="PROSITE" id="PS50894"/>
    </source>
</evidence>
<dbReference type="InterPro" id="IPR004358">
    <property type="entry name" value="Sig_transdc_His_kin-like_C"/>
</dbReference>
<dbReference type="EMBL" id="SJPJ01000001">
    <property type="protein sequence ID" value="TWT82972.1"/>
    <property type="molecule type" value="Genomic_DNA"/>
</dbReference>
<evidence type="ECO:0000256" key="16">
    <source>
        <dbReference type="PROSITE-ProRule" id="PRU00110"/>
    </source>
</evidence>
<feature type="compositionally biased region" description="Low complexity" evidence="19">
    <location>
        <begin position="947"/>
        <end position="956"/>
    </location>
</feature>
<dbReference type="Gene3D" id="6.10.340.10">
    <property type="match status" value="1"/>
</dbReference>
<evidence type="ECO:0000313" key="26">
    <source>
        <dbReference type="Proteomes" id="UP000315010"/>
    </source>
</evidence>
<feature type="domain" description="HAMP" evidence="23">
    <location>
        <begin position="349"/>
        <end position="401"/>
    </location>
</feature>
<organism evidence="25 26">
    <name type="scientific">Novipirellula herctigrandis</name>
    <dbReference type="NCBI Taxonomy" id="2527986"/>
    <lineage>
        <taxon>Bacteria</taxon>
        <taxon>Pseudomonadati</taxon>
        <taxon>Planctomycetota</taxon>
        <taxon>Planctomycetia</taxon>
        <taxon>Pirellulales</taxon>
        <taxon>Pirellulaceae</taxon>
        <taxon>Novipirellula</taxon>
    </lineage>
</organism>
<keyword evidence="11 20" id="KW-1133">Transmembrane helix</keyword>
<evidence type="ECO:0000259" key="21">
    <source>
        <dbReference type="PROSITE" id="PS50109"/>
    </source>
</evidence>
<dbReference type="RefSeq" id="WP_419194632.1">
    <property type="nucleotide sequence ID" value="NZ_SJPJ01000001.1"/>
</dbReference>
<evidence type="ECO:0000256" key="1">
    <source>
        <dbReference type="ARBA" id="ARBA00000085"/>
    </source>
</evidence>
<dbReference type="SUPFAM" id="SSF158472">
    <property type="entry name" value="HAMP domain-like"/>
    <property type="match status" value="1"/>
</dbReference>
<keyword evidence="26" id="KW-1185">Reference proteome</keyword>
<keyword evidence="6 25" id="KW-0808">Transferase</keyword>
<keyword evidence="12" id="KW-0902">Two-component regulatory system</keyword>
<dbReference type="SMART" id="SM00073">
    <property type="entry name" value="HPT"/>
    <property type="match status" value="1"/>
</dbReference>
<comment type="subunit">
    <text evidence="14">At low DSF concentrations, interacts with RpfF.</text>
</comment>
<dbReference type="SUPFAM" id="SSF47384">
    <property type="entry name" value="Homodimeric domain of signal transducing histidine kinase"/>
    <property type="match status" value="1"/>
</dbReference>
<comment type="subcellular location">
    <subcellularLocation>
        <location evidence="2">Cell membrane</location>
        <topology evidence="2">Multi-pass membrane protein</topology>
    </subcellularLocation>
</comment>
<feature type="modified residue" description="Phosphohistidine" evidence="16">
    <location>
        <position position="1027"/>
    </location>
</feature>
<evidence type="ECO:0000256" key="9">
    <source>
        <dbReference type="ARBA" id="ARBA00022777"/>
    </source>
</evidence>
<evidence type="ECO:0000256" key="2">
    <source>
        <dbReference type="ARBA" id="ARBA00004651"/>
    </source>
</evidence>
<dbReference type="FunFam" id="3.30.565.10:FF:000010">
    <property type="entry name" value="Sensor histidine kinase RcsC"/>
    <property type="match status" value="1"/>
</dbReference>
<name>A0A5C5Z6N7_9BACT</name>
<dbReference type="SMART" id="SM00304">
    <property type="entry name" value="HAMP"/>
    <property type="match status" value="1"/>
</dbReference>
<evidence type="ECO:0000256" key="8">
    <source>
        <dbReference type="ARBA" id="ARBA00022741"/>
    </source>
</evidence>
<dbReference type="InterPro" id="IPR008207">
    <property type="entry name" value="Sig_transdc_His_kin_Hpt_dom"/>
</dbReference>
<evidence type="ECO:0000256" key="4">
    <source>
        <dbReference type="ARBA" id="ARBA00022475"/>
    </source>
</evidence>
<evidence type="ECO:0000259" key="23">
    <source>
        <dbReference type="PROSITE" id="PS50885"/>
    </source>
</evidence>
<feature type="modified residue" description="4-aspartylphosphate" evidence="17">
    <location>
        <position position="856"/>
    </location>
</feature>
<dbReference type="SUPFAM" id="SSF55874">
    <property type="entry name" value="ATPase domain of HSP90 chaperone/DNA topoisomerase II/histidine kinase"/>
    <property type="match status" value="1"/>
</dbReference>
<feature type="domain" description="Histidine kinase" evidence="21">
    <location>
        <begin position="423"/>
        <end position="644"/>
    </location>
</feature>
<accession>A0A5C5Z6N7</accession>
<evidence type="ECO:0000256" key="17">
    <source>
        <dbReference type="PROSITE-ProRule" id="PRU00169"/>
    </source>
</evidence>
<evidence type="ECO:0000256" key="19">
    <source>
        <dbReference type="SAM" id="MobiDB-lite"/>
    </source>
</evidence>
<dbReference type="SUPFAM" id="SSF47226">
    <property type="entry name" value="Histidine-containing phosphotransfer domain, HPT domain"/>
    <property type="match status" value="1"/>
</dbReference>
<evidence type="ECO:0000256" key="7">
    <source>
        <dbReference type="ARBA" id="ARBA00022692"/>
    </source>
</evidence>
<keyword evidence="8" id="KW-0547">Nucleotide-binding</keyword>
<dbReference type="Gene3D" id="1.10.287.130">
    <property type="match status" value="1"/>
</dbReference>
<dbReference type="Pfam" id="PF00672">
    <property type="entry name" value="HAMP"/>
    <property type="match status" value="1"/>
</dbReference>
<evidence type="ECO:0000256" key="20">
    <source>
        <dbReference type="SAM" id="Phobius"/>
    </source>
</evidence>
<evidence type="ECO:0000256" key="14">
    <source>
        <dbReference type="ARBA" id="ARBA00064003"/>
    </source>
</evidence>
<keyword evidence="5 17" id="KW-0597">Phosphoprotein</keyword>
<feature type="coiled-coil region" evidence="18">
    <location>
        <begin position="1057"/>
        <end position="1084"/>
    </location>
</feature>
<proteinExistence type="predicted"/>
<dbReference type="CDD" id="cd16922">
    <property type="entry name" value="HATPase_EvgS-ArcB-TorS-like"/>
    <property type="match status" value="1"/>
</dbReference>
<dbReference type="FunFam" id="1.10.287.130:FF:000002">
    <property type="entry name" value="Two-component osmosensing histidine kinase"/>
    <property type="match status" value="1"/>
</dbReference>
<dbReference type="InterPro" id="IPR036641">
    <property type="entry name" value="HPT_dom_sf"/>
</dbReference>
<evidence type="ECO:0000313" key="25">
    <source>
        <dbReference type="EMBL" id="TWT82972.1"/>
    </source>
</evidence>
<dbReference type="Pfam" id="PF01627">
    <property type="entry name" value="Hpt"/>
    <property type="match status" value="1"/>
</dbReference>
<dbReference type="PROSITE" id="PS50894">
    <property type="entry name" value="HPT"/>
    <property type="match status" value="1"/>
</dbReference>
<dbReference type="Gene3D" id="1.20.120.160">
    <property type="entry name" value="HPT domain"/>
    <property type="match status" value="1"/>
</dbReference>
<dbReference type="InterPro" id="IPR003660">
    <property type="entry name" value="HAMP_dom"/>
</dbReference>
<evidence type="ECO:0000256" key="11">
    <source>
        <dbReference type="ARBA" id="ARBA00022989"/>
    </source>
</evidence>
<reference evidence="25 26" key="1">
    <citation type="submission" date="2019-02" db="EMBL/GenBank/DDBJ databases">
        <title>Deep-cultivation of Planctomycetes and their phenomic and genomic characterization uncovers novel biology.</title>
        <authorList>
            <person name="Wiegand S."/>
            <person name="Jogler M."/>
            <person name="Boedeker C."/>
            <person name="Pinto D."/>
            <person name="Vollmers J."/>
            <person name="Rivas-Marin E."/>
            <person name="Kohn T."/>
            <person name="Peeters S.H."/>
            <person name="Heuer A."/>
            <person name="Rast P."/>
            <person name="Oberbeckmann S."/>
            <person name="Bunk B."/>
            <person name="Jeske O."/>
            <person name="Meyerdierks A."/>
            <person name="Storesund J.E."/>
            <person name="Kallscheuer N."/>
            <person name="Luecker S."/>
            <person name="Lage O.M."/>
            <person name="Pohl T."/>
            <person name="Merkel B.J."/>
            <person name="Hornburger P."/>
            <person name="Mueller R.-W."/>
            <person name="Bruemmer F."/>
            <person name="Labrenz M."/>
            <person name="Spormann A.M."/>
            <person name="Op Den Camp H."/>
            <person name="Overmann J."/>
            <person name="Amann R."/>
            <person name="Jetten M.S.M."/>
            <person name="Mascher T."/>
            <person name="Medema M.H."/>
            <person name="Devos D.P."/>
            <person name="Kaster A.-K."/>
            <person name="Ovreas L."/>
            <person name="Rohde M."/>
            <person name="Galperin M.Y."/>
            <person name="Jogler C."/>
        </authorList>
    </citation>
    <scope>NUCLEOTIDE SEQUENCE [LARGE SCALE GENOMIC DNA]</scope>
    <source>
        <strain evidence="25 26">CA13</strain>
    </source>
</reference>
<keyword evidence="10" id="KW-0067">ATP-binding</keyword>
<dbReference type="SUPFAM" id="SSF52172">
    <property type="entry name" value="CheY-like"/>
    <property type="match status" value="2"/>
</dbReference>
<dbReference type="InterPro" id="IPR036890">
    <property type="entry name" value="HATPase_C_sf"/>
</dbReference>
<sequence length="1085" mass="119858">MRIVHKLLLVTLLPALLIWLVGLYATRTSEQSLRQAIESTALARATAVMDEIDRVVDVRTADWKAFNLSDLVQQTLAESNTKIEQFDDPAETILSRDEQWQKTAPNQPTPLMKSLRTNRLARELKRRLETLQNGSGHSVFGEVFFTNRFGANAAQTNRTSDYRQNDETWWQRAAQDGVYIGDVIFDESAGIYSVDICLRVEDDAGQLAGVMKAVMNIQEVLSIVDRRAERFHSSDRLVLLNDQGRVIHVGNDPSNPLADGSAYLNGVKLTPQVPEKVSYRRDPATGELFIGAYALSQGHGSFAGLGWILLDERLELEAFATANILRKRIFWISFLATMLALGIGGLIALSLRRRIGELAIATNAIRRGKLDTTVSLRGNDEITQLAGHFNRMSQDLHQTHSELVIARDEAHKASLAKSEFLANMSHEIRTPMNGIIGMSELLSGTKLSPEQKEYLGMVRGSADSLLRLLNDILDFSKVEAGKLELEMIPFDLRDNVEKTTRTLSARATKKGLELACRIDPQVPQCIVGDPGRLRQLIVNLVGNSMKFTEQGEIIISVVSDEIDEHSTLLHFSVIDTGIGIPQEKQKSIFQAFSQVDTSTTRQYGGTGLGLAISSQLVNLMGGRIWVESTVGEGTTFHFTMRVGIAQDQPPSCPTVLADLIGLAVLVVDDNETNRKILQEVLGSWQLKPTCVPDGPTALAELRRAADSGHPYRLVLLDCMMPKMDGFTVAKRMHDDQKLQHPKTIMISSASERADSQRCREIGVGRYMIKPVVQSELLDTILHMMISPEDLEAAQPSTPVEKPAQPLRVLLAEDGMVNQRVAVGLLQRMGHQVEVAENGLQALEAWRAHPFDVILMDWQMPVMDGREATRKIRSEEQPLGTHIPIIAITAAAMKGDREKCLEAGMDDYVTKPINPEILSKVLRKVATEDSITLPVPEPTDIAPADIENSNSQCSNNSDSEIDNTLEHASTVDSNILNLEEARTLMGGCDDAMLRELSEVLLKECTIRIEEISQGIREQDSESTSRAGHTLKGAAGVFGKTPVQQTAMQIEIAGRDADFDQAAKLLEQLKGEVKELTGQLSRFLEST</sequence>
<feature type="region of interest" description="Disordered" evidence="19">
    <location>
        <begin position="933"/>
        <end position="956"/>
    </location>
</feature>
<dbReference type="GO" id="GO:0005524">
    <property type="term" value="F:ATP binding"/>
    <property type="evidence" value="ECO:0007669"/>
    <property type="project" value="UniProtKB-KW"/>
</dbReference>
<dbReference type="InterPro" id="IPR001789">
    <property type="entry name" value="Sig_transdc_resp-reg_receiver"/>
</dbReference>